<dbReference type="Pfam" id="PF03422">
    <property type="entry name" value="CBM_6"/>
    <property type="match status" value="1"/>
</dbReference>
<dbReference type="SUPFAM" id="SSF49785">
    <property type="entry name" value="Galactose-binding domain-like"/>
    <property type="match status" value="1"/>
</dbReference>
<keyword evidence="6" id="KW-1185">Reference proteome</keyword>
<keyword evidence="5" id="KW-0378">Hydrolase</keyword>
<dbReference type="SMART" id="SM00089">
    <property type="entry name" value="PKD"/>
    <property type="match status" value="1"/>
</dbReference>
<evidence type="ECO:0000313" key="6">
    <source>
        <dbReference type="Proteomes" id="UP000660611"/>
    </source>
</evidence>
<evidence type="ECO:0000259" key="3">
    <source>
        <dbReference type="PROSITE" id="PS50093"/>
    </source>
</evidence>
<dbReference type="InterPro" id="IPR006584">
    <property type="entry name" value="Cellulose-bd_IV"/>
</dbReference>
<dbReference type="Pfam" id="PF18911">
    <property type="entry name" value="PKD_4"/>
    <property type="match status" value="1"/>
</dbReference>
<dbReference type="GO" id="GO:0030246">
    <property type="term" value="F:carbohydrate binding"/>
    <property type="evidence" value="ECO:0007669"/>
    <property type="project" value="InterPro"/>
</dbReference>
<sequence length="930" mass="96861">MALSTAVVLNTAAPSAADAPPDSSFQKVPLDTNTSNPMMLDIAPDGRVFYIDRLGDVNVIRPGGGTVPSAHLDVFTSNESGLLSIALDPGFATNHWLYLFYSPSGAPVDRLSRFTVTGDTVDLGSEKIVLDVPVQRGDCCHHGAGLAIDRNNGNLWLSTGDTTNPFASDGYTPIDHRPGQANFDASRTSGNTDSLSGKVLRIHPEANGTYTIPAGNLFPPGTARTRPEIFAMGERNPFRLGLDPKTGYAMVANYGPDAGTPNAARGPENTVEWDILSSPENSGWPFCIGNNTPYIAYDFASGASGAPFDCAGGPTNSSPNNTGLTKLPPAAPATIWYHYAADPAHFPQLSGGAPMAGPVYRYDAGLVSDRKWPEYFDGRALFSEWNTSRMYTFQLTPDGKGVNAIDSLLTSMSFLKPMDFKFGPDGALYIIEWGSGFGGDNTDSGIYRIDYVTGGASPVARVTADRTNGPAPLTVNFSGAGSSTPDGGPLTYSWTFGDGASSTAASPAHTYTANGNYTAVLTVTNAAGKTNSASVPVTAGNTAPSVTLNAPPDGGFFQWGDKINFSATVTDPEDGTINCGDVRLQAILGHDTHGHPLEAYTGCNGTVSTTLSSGHSEGDNVFYVFEATYTDRGAPGAAPLTTRSQVILQPKRKGAEFFTNTGRTPAGKGDDSPGVTVEPGSDSAGGGPDIGFIQDGDWWSVEPAALTNINQIRLRAASAAAGGIAEVRWNSPTGTLLGSATIPGTGGWQTYTDVTVDLTNPPAGTGKLYFVARNPAGTPGYLFNVNWMDFVGAGVAAPAGQVISLRAHANGQYVTADDGGNSPLIANRGAVGPWEQFDVVDLGDGFVALRAHANGQYVCAENGGNSPLIANRGAVGAWERFQIVHNGDGSVSLKAGVNNQYVAAENAGAGALIANRGAIGSWEEFDLITS</sequence>
<dbReference type="Gene3D" id="2.120.10.30">
    <property type="entry name" value="TolB, C-terminal domain"/>
    <property type="match status" value="1"/>
</dbReference>
<dbReference type="PROSITE" id="PS50093">
    <property type="entry name" value="PKD"/>
    <property type="match status" value="1"/>
</dbReference>
<dbReference type="InterPro" id="IPR005084">
    <property type="entry name" value="CBM6"/>
</dbReference>
<dbReference type="InterPro" id="IPR011041">
    <property type="entry name" value="Quinoprot_gluc/sorb_DH_b-prop"/>
</dbReference>
<dbReference type="Gene3D" id="2.80.10.50">
    <property type="match status" value="1"/>
</dbReference>
<dbReference type="SUPFAM" id="SSF49299">
    <property type="entry name" value="PKD domain"/>
    <property type="match status" value="1"/>
</dbReference>
<dbReference type="SUPFAM" id="SSF50405">
    <property type="entry name" value="Actin-crosslinking proteins"/>
    <property type="match status" value="1"/>
</dbReference>
<dbReference type="Proteomes" id="UP000660611">
    <property type="component" value="Unassembled WGS sequence"/>
</dbReference>
<dbReference type="PANTHER" id="PTHR19328">
    <property type="entry name" value="HEDGEHOG-INTERACTING PROTEIN"/>
    <property type="match status" value="1"/>
</dbReference>
<accession>A0A919U6G2</accession>
<proteinExistence type="predicted"/>
<dbReference type="EMBL" id="BONQ01000024">
    <property type="protein sequence ID" value="GIG43422.1"/>
    <property type="molecule type" value="Genomic_DNA"/>
</dbReference>
<dbReference type="AlphaFoldDB" id="A0A919U6G2"/>
<comment type="caution">
    <text evidence="5">The sequence shown here is derived from an EMBL/GenBank/DDBJ whole genome shotgun (WGS) entry which is preliminary data.</text>
</comment>
<protein>
    <submittedName>
        <fullName evidence="5">Glycosyl hydrolase</fullName>
    </submittedName>
</protein>
<evidence type="ECO:0000259" key="4">
    <source>
        <dbReference type="PROSITE" id="PS51175"/>
    </source>
</evidence>
<organism evidence="5 6">
    <name type="scientific">Dactylosporangium siamense</name>
    <dbReference type="NCBI Taxonomy" id="685454"/>
    <lineage>
        <taxon>Bacteria</taxon>
        <taxon>Bacillati</taxon>
        <taxon>Actinomycetota</taxon>
        <taxon>Actinomycetes</taxon>
        <taxon>Micromonosporales</taxon>
        <taxon>Micromonosporaceae</taxon>
        <taxon>Dactylosporangium</taxon>
    </lineage>
</organism>
<gene>
    <name evidence="5" type="ORF">Dsi01nite_014630</name>
</gene>
<reference evidence="5" key="1">
    <citation type="submission" date="2021-01" db="EMBL/GenBank/DDBJ databases">
        <title>Whole genome shotgun sequence of Dactylosporangium siamense NBRC 106093.</title>
        <authorList>
            <person name="Komaki H."/>
            <person name="Tamura T."/>
        </authorList>
    </citation>
    <scope>NUCLEOTIDE SEQUENCE</scope>
    <source>
        <strain evidence="5">NBRC 106093</strain>
    </source>
</reference>
<feature type="domain" description="PKD" evidence="3">
    <location>
        <begin position="458"/>
        <end position="539"/>
    </location>
</feature>
<dbReference type="InterPro" id="IPR022409">
    <property type="entry name" value="PKD/Chitinase_dom"/>
</dbReference>
<dbReference type="GO" id="GO:0016787">
    <property type="term" value="F:hydrolase activity"/>
    <property type="evidence" value="ECO:0007669"/>
    <property type="project" value="UniProtKB-KW"/>
</dbReference>
<dbReference type="InterPro" id="IPR000601">
    <property type="entry name" value="PKD_dom"/>
</dbReference>
<evidence type="ECO:0000313" key="5">
    <source>
        <dbReference type="EMBL" id="GIG43422.1"/>
    </source>
</evidence>
<dbReference type="PANTHER" id="PTHR19328:SF75">
    <property type="entry name" value="ALDOSE SUGAR DEHYDROGENASE YLII"/>
    <property type="match status" value="1"/>
</dbReference>
<dbReference type="InterPro" id="IPR012938">
    <property type="entry name" value="Glc/Sorbosone_DH"/>
</dbReference>
<dbReference type="InterPro" id="IPR008979">
    <property type="entry name" value="Galactose-bd-like_sf"/>
</dbReference>
<dbReference type="Pfam" id="PF07995">
    <property type="entry name" value="GSDH"/>
    <property type="match status" value="1"/>
</dbReference>
<feature type="domain" description="CBM6" evidence="4">
    <location>
        <begin position="650"/>
        <end position="791"/>
    </location>
</feature>
<keyword evidence="1" id="KW-0732">Signal</keyword>
<dbReference type="GO" id="GO:0005975">
    <property type="term" value="P:carbohydrate metabolic process"/>
    <property type="evidence" value="ECO:0007669"/>
    <property type="project" value="UniProtKB-ARBA"/>
</dbReference>
<feature type="region of interest" description="Disordered" evidence="2">
    <location>
        <begin position="657"/>
        <end position="687"/>
    </location>
</feature>
<evidence type="ECO:0000256" key="1">
    <source>
        <dbReference type="ARBA" id="ARBA00022729"/>
    </source>
</evidence>
<dbReference type="Gene3D" id="2.60.120.260">
    <property type="entry name" value="Galactose-binding domain-like"/>
    <property type="match status" value="1"/>
</dbReference>
<dbReference type="InterPro" id="IPR008999">
    <property type="entry name" value="Actin-crosslinking"/>
</dbReference>
<dbReference type="RefSeq" id="WP_239135751.1">
    <property type="nucleotide sequence ID" value="NZ_BAAAVW010000004.1"/>
</dbReference>
<dbReference type="Gene3D" id="2.60.40.10">
    <property type="entry name" value="Immunoglobulins"/>
    <property type="match status" value="1"/>
</dbReference>
<dbReference type="CDD" id="cd00146">
    <property type="entry name" value="PKD"/>
    <property type="match status" value="1"/>
</dbReference>
<name>A0A919U6G2_9ACTN</name>
<evidence type="ECO:0000256" key="2">
    <source>
        <dbReference type="SAM" id="MobiDB-lite"/>
    </source>
</evidence>
<dbReference type="InterPro" id="IPR011042">
    <property type="entry name" value="6-blade_b-propeller_TolB-like"/>
</dbReference>
<dbReference type="InterPro" id="IPR035986">
    <property type="entry name" value="PKD_dom_sf"/>
</dbReference>
<dbReference type="PROSITE" id="PS51175">
    <property type="entry name" value="CBM6"/>
    <property type="match status" value="1"/>
</dbReference>
<dbReference type="SMART" id="SM00606">
    <property type="entry name" value="CBD_IV"/>
    <property type="match status" value="1"/>
</dbReference>
<dbReference type="SUPFAM" id="SSF50952">
    <property type="entry name" value="Soluble quinoprotein glucose dehydrogenase"/>
    <property type="match status" value="1"/>
</dbReference>
<dbReference type="CDD" id="cd00257">
    <property type="entry name" value="beta-trefoil_FSCN-like"/>
    <property type="match status" value="1"/>
</dbReference>
<dbReference type="InterPro" id="IPR013783">
    <property type="entry name" value="Ig-like_fold"/>
</dbReference>
<dbReference type="CDD" id="cd04084">
    <property type="entry name" value="CBM6_xylanase-like"/>
    <property type="match status" value="1"/>
</dbReference>